<reference evidence="11" key="1">
    <citation type="submission" date="2020-02" db="EMBL/GenBank/DDBJ databases">
        <authorList>
            <person name="Meier V. D."/>
        </authorList>
    </citation>
    <scope>NUCLEOTIDE SEQUENCE</scope>
    <source>
        <strain evidence="11">AVDCRST_MAG41</strain>
    </source>
</reference>
<comment type="similarity">
    <text evidence="2">Belongs to the transferase hexapeptide repeat family.</text>
</comment>
<dbReference type="CDD" id="cd03354">
    <property type="entry name" value="LbH_SAT"/>
    <property type="match status" value="1"/>
</dbReference>
<dbReference type="InterPro" id="IPR042122">
    <property type="entry name" value="Ser_AcTrfase_N_sf"/>
</dbReference>
<dbReference type="Gene3D" id="2.160.10.10">
    <property type="entry name" value="Hexapeptide repeat proteins"/>
    <property type="match status" value="1"/>
</dbReference>
<evidence type="ECO:0000256" key="6">
    <source>
        <dbReference type="ARBA" id="ARBA00022737"/>
    </source>
</evidence>
<sequence>MTGADRRGWRTAVRAAVELAREDIAVVRAKDPAATSDWEVLLYPHLHALWTHRLAHRVHRRGHPVAARALAFAGRLVSGGIDIHPGARIGRRFFIDHGCGVVIGETAVIGDDVMLYHLVTLGSVGWWQDRRRPAGAQRHPTLGDGVTVGTGVSVLGPVHVGAGSRIGAHAVVLDDLPAGSRVPPPVTAGPLIPVPAAAPRPSTADR</sequence>
<dbReference type="NCBIfam" id="NF041874">
    <property type="entry name" value="EPS_EpsC"/>
    <property type="match status" value="1"/>
</dbReference>
<feature type="compositionally biased region" description="Pro residues" evidence="10">
    <location>
        <begin position="187"/>
        <end position="198"/>
    </location>
</feature>
<keyword evidence="7" id="KW-0198">Cysteine biosynthesis</keyword>
<keyword evidence="6" id="KW-0677">Repeat</keyword>
<evidence type="ECO:0000256" key="1">
    <source>
        <dbReference type="ARBA" id="ARBA00004876"/>
    </source>
</evidence>
<evidence type="ECO:0000256" key="10">
    <source>
        <dbReference type="SAM" id="MobiDB-lite"/>
    </source>
</evidence>
<dbReference type="InterPro" id="IPR045304">
    <property type="entry name" value="LbH_SAT"/>
</dbReference>
<dbReference type="EMBL" id="CADCTP010000096">
    <property type="protein sequence ID" value="CAA9231277.1"/>
    <property type="molecule type" value="Genomic_DNA"/>
</dbReference>
<dbReference type="EC" id="2.3.1.30" evidence="3"/>
<keyword evidence="4" id="KW-0028">Amino-acid biosynthesis</keyword>
<gene>
    <name evidence="11" type="ORF">AVDCRST_MAG41-911</name>
</gene>
<evidence type="ECO:0000256" key="4">
    <source>
        <dbReference type="ARBA" id="ARBA00022605"/>
    </source>
</evidence>
<evidence type="ECO:0000256" key="8">
    <source>
        <dbReference type="ARBA" id="ARBA00023315"/>
    </source>
</evidence>
<evidence type="ECO:0000313" key="11">
    <source>
        <dbReference type="EMBL" id="CAA9231277.1"/>
    </source>
</evidence>
<dbReference type="InterPro" id="IPR018357">
    <property type="entry name" value="Hexapep_transf_CS"/>
</dbReference>
<dbReference type="InterPro" id="IPR011004">
    <property type="entry name" value="Trimer_LpxA-like_sf"/>
</dbReference>
<evidence type="ECO:0000256" key="9">
    <source>
        <dbReference type="ARBA" id="ARBA00049486"/>
    </source>
</evidence>
<evidence type="ECO:0000256" key="7">
    <source>
        <dbReference type="ARBA" id="ARBA00023192"/>
    </source>
</evidence>
<evidence type="ECO:0000256" key="2">
    <source>
        <dbReference type="ARBA" id="ARBA00007274"/>
    </source>
</evidence>
<keyword evidence="5 11" id="KW-0808">Transferase</keyword>
<dbReference type="SUPFAM" id="SSF51161">
    <property type="entry name" value="Trimeric LpxA-like enzymes"/>
    <property type="match status" value="1"/>
</dbReference>
<name>A0A6J4HT74_9ACTN</name>
<proteinExistence type="inferred from homology"/>
<feature type="region of interest" description="Disordered" evidence="10">
    <location>
        <begin position="187"/>
        <end position="206"/>
    </location>
</feature>
<dbReference type="InterPro" id="IPR053376">
    <property type="entry name" value="Serine_acetyltransferase"/>
</dbReference>
<dbReference type="GO" id="GO:0019344">
    <property type="term" value="P:cysteine biosynthetic process"/>
    <property type="evidence" value="ECO:0007669"/>
    <property type="project" value="UniProtKB-KW"/>
</dbReference>
<dbReference type="AlphaFoldDB" id="A0A6J4HT74"/>
<dbReference type="GO" id="GO:0009001">
    <property type="term" value="F:serine O-acetyltransferase activity"/>
    <property type="evidence" value="ECO:0007669"/>
    <property type="project" value="UniProtKB-EC"/>
</dbReference>
<dbReference type="Pfam" id="PF00132">
    <property type="entry name" value="Hexapep"/>
    <property type="match status" value="1"/>
</dbReference>
<dbReference type="InterPro" id="IPR001451">
    <property type="entry name" value="Hexapep"/>
</dbReference>
<keyword evidence="8 11" id="KW-0012">Acyltransferase</keyword>
<dbReference type="PROSITE" id="PS00101">
    <property type="entry name" value="HEXAPEP_TRANSFERASES"/>
    <property type="match status" value="1"/>
</dbReference>
<organism evidence="11">
    <name type="scientific">uncultured Mycobacteriales bacterium</name>
    <dbReference type="NCBI Taxonomy" id="581187"/>
    <lineage>
        <taxon>Bacteria</taxon>
        <taxon>Bacillati</taxon>
        <taxon>Actinomycetota</taxon>
        <taxon>Actinomycetes</taxon>
        <taxon>Mycobacteriales</taxon>
        <taxon>environmental samples</taxon>
    </lineage>
</organism>
<protein>
    <recommendedName>
        <fullName evidence="3">serine O-acetyltransferase</fullName>
        <ecNumber evidence="3">2.3.1.30</ecNumber>
    </recommendedName>
</protein>
<accession>A0A6J4HT74</accession>
<evidence type="ECO:0000256" key="3">
    <source>
        <dbReference type="ARBA" id="ARBA00013266"/>
    </source>
</evidence>
<dbReference type="Gene3D" id="1.10.3130.10">
    <property type="entry name" value="serine acetyltransferase, domain 1"/>
    <property type="match status" value="1"/>
</dbReference>
<evidence type="ECO:0000256" key="5">
    <source>
        <dbReference type="ARBA" id="ARBA00022679"/>
    </source>
</evidence>
<comment type="catalytic activity">
    <reaction evidence="9">
        <text>L-serine + acetyl-CoA = O-acetyl-L-serine + CoA</text>
        <dbReference type="Rhea" id="RHEA:24560"/>
        <dbReference type="ChEBI" id="CHEBI:33384"/>
        <dbReference type="ChEBI" id="CHEBI:57287"/>
        <dbReference type="ChEBI" id="CHEBI:57288"/>
        <dbReference type="ChEBI" id="CHEBI:58340"/>
        <dbReference type="EC" id="2.3.1.30"/>
    </reaction>
</comment>
<comment type="pathway">
    <text evidence="1">Amino-acid biosynthesis; L-cysteine biosynthesis; L-cysteine from L-serine: step 1/2.</text>
</comment>
<dbReference type="PANTHER" id="PTHR42811">
    <property type="entry name" value="SERINE ACETYLTRANSFERASE"/>
    <property type="match status" value="1"/>
</dbReference>